<dbReference type="PROSITE" id="PS50297">
    <property type="entry name" value="ANK_REP_REGION"/>
    <property type="match status" value="6"/>
</dbReference>
<dbReference type="CTD" id="84079"/>
<protein>
    <submittedName>
        <fullName evidence="4">Ankyrin repeat domain 27</fullName>
    </submittedName>
</protein>
<dbReference type="GO" id="GO:0048812">
    <property type="term" value="P:neuron projection morphogenesis"/>
    <property type="evidence" value="ECO:0007669"/>
    <property type="project" value="TreeGrafter"/>
</dbReference>
<dbReference type="FunFam" id="1.25.40.20:FF:000065">
    <property type="entry name" value="Ankyrin repeat domain-containing protein 27"/>
    <property type="match status" value="1"/>
</dbReference>
<dbReference type="Pfam" id="PF13857">
    <property type="entry name" value="Ank_5"/>
    <property type="match status" value="1"/>
</dbReference>
<organism evidence="4 5">
    <name type="scientific">Phocoena sinus</name>
    <name type="common">Vaquita</name>
    <dbReference type="NCBI Taxonomy" id="42100"/>
    <lineage>
        <taxon>Eukaryota</taxon>
        <taxon>Metazoa</taxon>
        <taxon>Chordata</taxon>
        <taxon>Craniata</taxon>
        <taxon>Vertebrata</taxon>
        <taxon>Euteleostomi</taxon>
        <taxon>Mammalia</taxon>
        <taxon>Eutheria</taxon>
        <taxon>Laurasiatheria</taxon>
        <taxon>Artiodactyla</taxon>
        <taxon>Whippomorpha</taxon>
        <taxon>Cetacea</taxon>
        <taxon>Odontoceti</taxon>
        <taxon>Phocoenidae</taxon>
        <taxon>Phocoena</taxon>
    </lineage>
</organism>
<dbReference type="RefSeq" id="XP_032470784.1">
    <property type="nucleotide sequence ID" value="XM_032614893.1"/>
</dbReference>
<dbReference type="Pfam" id="PF02204">
    <property type="entry name" value="VPS9"/>
    <property type="match status" value="1"/>
</dbReference>
<dbReference type="InterPro" id="IPR002110">
    <property type="entry name" value="Ankyrin_rpt"/>
</dbReference>
<dbReference type="SUPFAM" id="SSF109993">
    <property type="entry name" value="VPS9 domain"/>
    <property type="match status" value="1"/>
</dbReference>
<dbReference type="InterPro" id="IPR036770">
    <property type="entry name" value="Ankyrin_rpt-contain_sf"/>
</dbReference>
<dbReference type="PANTHER" id="PTHR24170">
    <property type="entry name" value="ANKYRIN REPEAT DOMAIN-CONTAINING PROTEIN 27"/>
    <property type="match status" value="1"/>
</dbReference>
<dbReference type="PRINTS" id="PR01415">
    <property type="entry name" value="ANKYRIN"/>
</dbReference>
<dbReference type="Ensembl" id="ENSPSNT00000031701.1">
    <property type="protein sequence ID" value="ENSPSNP00000028234.1"/>
    <property type="gene ID" value="ENSPSNG00000020465.1"/>
</dbReference>
<accession>A0A8C9CVS9</accession>
<reference evidence="4" key="1">
    <citation type="submission" date="2019-08" db="EMBL/GenBank/DDBJ databases">
        <title>Phocoena sinus (Vaquita) genome, mPhoSin1, primary haplotype.</title>
        <authorList>
            <person name="Morin P."/>
            <person name="Mountcastle J."/>
            <person name="Fungtammasan C."/>
            <person name="Rhie A."/>
            <person name="Rojas-Bracho L."/>
            <person name="Smith C.R."/>
            <person name="Taylor B.L."/>
            <person name="Gulland F.M.D."/>
            <person name="Musser W."/>
            <person name="Houck M."/>
            <person name="Haase B."/>
            <person name="Paez S."/>
            <person name="Howe K."/>
            <person name="Torrance J."/>
            <person name="Formenti G."/>
            <person name="Phillippy A."/>
            <person name="Ryder O."/>
            <person name="Jarvis E.D."/>
            <person name="Fedrigo O."/>
        </authorList>
    </citation>
    <scope>NUCLEOTIDE SEQUENCE [LARGE SCALE GENOMIC DNA]</scope>
</reference>
<dbReference type="CDD" id="cd22886">
    <property type="entry name" value="ANKRD27_zf2"/>
    <property type="match status" value="1"/>
</dbReference>
<evidence type="ECO:0000313" key="5">
    <source>
        <dbReference type="Proteomes" id="UP000694554"/>
    </source>
</evidence>
<feature type="repeat" description="ANK" evidence="1">
    <location>
        <begin position="495"/>
        <end position="527"/>
    </location>
</feature>
<feature type="region of interest" description="Disordered" evidence="2">
    <location>
        <begin position="899"/>
        <end position="984"/>
    </location>
</feature>
<dbReference type="Pfam" id="PF12796">
    <property type="entry name" value="Ank_2"/>
    <property type="match status" value="2"/>
</dbReference>
<dbReference type="Gene3D" id="1.25.40.20">
    <property type="entry name" value="Ankyrin repeat-containing domain"/>
    <property type="match status" value="2"/>
</dbReference>
<dbReference type="GeneTree" id="ENSGT00940000157021"/>
<reference evidence="4" key="3">
    <citation type="submission" date="2025-09" db="UniProtKB">
        <authorList>
            <consortium name="Ensembl"/>
        </authorList>
    </citation>
    <scope>IDENTIFICATION</scope>
</reference>
<evidence type="ECO:0000256" key="2">
    <source>
        <dbReference type="SAM" id="MobiDB-lite"/>
    </source>
</evidence>
<feature type="domain" description="VPS9" evidence="3">
    <location>
        <begin position="233"/>
        <end position="371"/>
    </location>
</feature>
<dbReference type="PROSITE" id="PS50088">
    <property type="entry name" value="ANK_REPEAT"/>
    <property type="match status" value="6"/>
</dbReference>
<dbReference type="InterPro" id="IPR037191">
    <property type="entry name" value="VPS9_dom_sf"/>
</dbReference>
<dbReference type="GeneID" id="116744794"/>
<dbReference type="GO" id="GO:0005085">
    <property type="term" value="F:guanyl-nucleotide exchange factor activity"/>
    <property type="evidence" value="ECO:0007669"/>
    <property type="project" value="TreeGrafter"/>
</dbReference>
<dbReference type="FunFam" id="1.20.1050.80:FF:000004">
    <property type="entry name" value="ankyrin repeat domain-containing protein 27"/>
    <property type="match status" value="1"/>
</dbReference>
<reference evidence="4" key="2">
    <citation type="submission" date="2025-08" db="UniProtKB">
        <authorList>
            <consortium name="Ensembl"/>
        </authorList>
    </citation>
    <scope>IDENTIFICATION</scope>
</reference>
<feature type="repeat" description="ANK" evidence="1">
    <location>
        <begin position="564"/>
        <end position="596"/>
    </location>
</feature>
<dbReference type="GO" id="GO:0043005">
    <property type="term" value="C:neuron projection"/>
    <property type="evidence" value="ECO:0007669"/>
    <property type="project" value="TreeGrafter"/>
</dbReference>
<name>A0A8C9CVS9_PHOSS</name>
<dbReference type="AlphaFoldDB" id="A0A8C9CVS9"/>
<feature type="compositionally biased region" description="Polar residues" evidence="2">
    <location>
        <begin position="971"/>
        <end position="984"/>
    </location>
</feature>
<dbReference type="PANTHER" id="PTHR24170:SF2">
    <property type="entry name" value="ANKYRIN REPEAT DOMAIN-CONTAINING PROTEIN 27"/>
    <property type="match status" value="1"/>
</dbReference>
<dbReference type="GO" id="GO:0045022">
    <property type="term" value="P:early endosome to late endosome transport"/>
    <property type="evidence" value="ECO:0007669"/>
    <property type="project" value="TreeGrafter"/>
</dbReference>
<keyword evidence="5" id="KW-1185">Reference proteome</keyword>
<keyword evidence="1" id="KW-0040">ANK repeat</keyword>
<dbReference type="SMART" id="SM00248">
    <property type="entry name" value="ANK"/>
    <property type="match status" value="6"/>
</dbReference>
<dbReference type="InterPro" id="IPR051248">
    <property type="entry name" value="UPF0507/Ank_repeat_27"/>
</dbReference>
<feature type="region of interest" description="Disordered" evidence="2">
    <location>
        <begin position="620"/>
        <end position="644"/>
    </location>
</feature>
<evidence type="ECO:0000313" key="4">
    <source>
        <dbReference type="Ensembl" id="ENSPSNP00000028234.1"/>
    </source>
</evidence>
<dbReference type="Proteomes" id="UP000694554">
    <property type="component" value="Chromosome 19"/>
</dbReference>
<feature type="repeat" description="ANK" evidence="1">
    <location>
        <begin position="776"/>
        <end position="808"/>
    </location>
</feature>
<feature type="repeat" description="ANK" evidence="1">
    <location>
        <begin position="462"/>
        <end position="494"/>
    </location>
</feature>
<dbReference type="GO" id="GO:0030133">
    <property type="term" value="C:transport vesicle"/>
    <property type="evidence" value="ECO:0007669"/>
    <property type="project" value="TreeGrafter"/>
</dbReference>
<dbReference type="PROSITE" id="PS51205">
    <property type="entry name" value="VPS9"/>
    <property type="match status" value="1"/>
</dbReference>
<evidence type="ECO:0000259" key="3">
    <source>
        <dbReference type="PROSITE" id="PS51205"/>
    </source>
</evidence>
<dbReference type="SMART" id="SM00167">
    <property type="entry name" value="VPS9"/>
    <property type="match status" value="1"/>
</dbReference>
<dbReference type="CDD" id="cd22885">
    <property type="entry name" value="ANKRD27_zf1"/>
    <property type="match status" value="1"/>
</dbReference>
<dbReference type="InterPro" id="IPR003123">
    <property type="entry name" value="VPS9"/>
</dbReference>
<feature type="repeat" description="ANK" evidence="1">
    <location>
        <begin position="528"/>
        <end position="549"/>
    </location>
</feature>
<dbReference type="SUPFAM" id="SSF48403">
    <property type="entry name" value="Ankyrin repeat"/>
    <property type="match status" value="2"/>
</dbReference>
<feature type="compositionally biased region" description="Basic and acidic residues" evidence="2">
    <location>
        <begin position="931"/>
        <end position="941"/>
    </location>
</feature>
<proteinExistence type="predicted"/>
<feature type="compositionally biased region" description="Polar residues" evidence="2">
    <location>
        <begin position="916"/>
        <end position="930"/>
    </location>
</feature>
<gene>
    <name evidence="4" type="primary">ANKRD27</name>
</gene>
<dbReference type="GO" id="GO:0005770">
    <property type="term" value="C:late endosome"/>
    <property type="evidence" value="ECO:0007669"/>
    <property type="project" value="TreeGrafter"/>
</dbReference>
<dbReference type="GO" id="GO:0000149">
    <property type="term" value="F:SNARE binding"/>
    <property type="evidence" value="ECO:0007669"/>
    <property type="project" value="TreeGrafter"/>
</dbReference>
<feature type="repeat" description="ANK" evidence="1">
    <location>
        <begin position="743"/>
        <end position="775"/>
    </location>
</feature>
<evidence type="ECO:0000256" key="1">
    <source>
        <dbReference type="PROSITE-ProRule" id="PRU00023"/>
    </source>
</evidence>
<dbReference type="GO" id="GO:0005769">
    <property type="term" value="C:early endosome"/>
    <property type="evidence" value="ECO:0007669"/>
    <property type="project" value="TreeGrafter"/>
</dbReference>
<sequence>MALYDEDLLKNPFYLALQKWRPDLCNKVAQTRGIVLVPCKGSLSGSVQSTCQFESYILIPVEEHFQTLNGKDVFIQGNRIKLGAGFACLLSVPILFEETFYNEKEESFSILCIAHPLEKRESSEEPSTPSDPFSLKTIEDVREFLGRHAERFDRNIASFQRTFRECERKSLRHHIDSVNALYTRCLQQLLRDSHLKVLAKQEAQMNLMKQAVEMYVQHDIYDLIFKYVGTMEASEDAAFNKITRSLQDLQQKDIGVKPEFSFNIPRAKRELAQLNRCTSPQQKLACLWKVVQLITQSPSQRVNLETMCADDLLSVLLYLLVKTEIPNWMANLSYIKNFRFSSSAKDELGYCLTSVEAAIEYIRQGSLSIKPPESEGFGDRLFLKQRMSLLSQLTSTPIDCLFQHIASGNQKEVERLLSQEDRDKDAVQKMCHPLCFCDDCEKLVSGRLNDPSIVTPFSRDDRGHTPLHVAALCGQASLIDFLVSKGAVVNATDYHGSTPLHLACQKGCQSVTLLLLHYKASAEVQDNNGNTPLHLACTYGHEDCVKALVYYDVQSCRLDIGNEKGDTPLHIAARWGYQSIIETLLQNGASTEIQNRLKETPLKCALNSKILSMMEAHHPSFEREQKSSEVPARPPQCSVDSISQGSCASSFSSASLSSRQEEPRKFYREVEKLLRAIADGDLEMVRYLLEWTEEDPDEVEDAVRAVDLEFCHPLCQCPKCAPAQKVVKCLLDSNAKPNKKDISGNTPLLYACSRGHHEVAALLLQHGASINASNNKGNTALHEAVIEKHVFVVELLLLHGASVQVLNKRQCTAIDCAEQNSKIMELLQVVPSCVATLDDVGETDHNEYVTVKIRKKWNSKMYDLPDEPFTRQFYFVHSVGQFKGRTSREIMARDRSVPNFAEDSLREPGRQRVTRKQNNLADQSSSQTADKGNDGQPERPGPRQTAPGQRRMLRRHIVNDAVVPKGPETAGNLTTPQEASISQS</sequence>
<dbReference type="GO" id="GO:0097422">
    <property type="term" value="C:tubular endosome"/>
    <property type="evidence" value="ECO:0007669"/>
    <property type="project" value="TreeGrafter"/>
</dbReference>
<dbReference type="Gene3D" id="1.20.1050.80">
    <property type="entry name" value="VPS9 domain"/>
    <property type="match status" value="1"/>
</dbReference>
<dbReference type="GO" id="GO:0005886">
    <property type="term" value="C:plasma membrane"/>
    <property type="evidence" value="ECO:0007669"/>
    <property type="project" value="TreeGrafter"/>
</dbReference>